<gene>
    <name evidence="1" type="ORF">ACAOBT_LOCUS6779</name>
</gene>
<dbReference type="AlphaFoldDB" id="A0A9P0K582"/>
<evidence type="ECO:0000313" key="1">
    <source>
        <dbReference type="EMBL" id="CAH1966333.1"/>
    </source>
</evidence>
<dbReference type="Proteomes" id="UP001152888">
    <property type="component" value="Unassembled WGS sequence"/>
</dbReference>
<sequence>MYLENFRKQQVINKILGPFRDVDRARILDRHSASSEKATHVLTTWHMYVVEHICCNRKISSLSKTLSLSLYTYIAKSYMFKEHSFIVLKELLTAMCWTSTGHTPYYFFLALENLTWIYWISVGIERKRVVLEEF</sequence>
<reference evidence="1" key="1">
    <citation type="submission" date="2022-03" db="EMBL/GenBank/DDBJ databases">
        <authorList>
            <person name="Sayadi A."/>
        </authorList>
    </citation>
    <scope>NUCLEOTIDE SEQUENCE</scope>
</reference>
<comment type="caution">
    <text evidence="1">The sequence shown here is derived from an EMBL/GenBank/DDBJ whole genome shotgun (WGS) entry which is preliminary data.</text>
</comment>
<evidence type="ECO:0000313" key="2">
    <source>
        <dbReference type="Proteomes" id="UP001152888"/>
    </source>
</evidence>
<name>A0A9P0K582_ACAOB</name>
<dbReference type="EMBL" id="CAKOFQ010006733">
    <property type="protein sequence ID" value="CAH1966333.1"/>
    <property type="molecule type" value="Genomic_DNA"/>
</dbReference>
<accession>A0A9P0K582</accession>
<proteinExistence type="predicted"/>
<protein>
    <submittedName>
        <fullName evidence="1">Uncharacterized protein</fullName>
    </submittedName>
</protein>
<organism evidence="1 2">
    <name type="scientific">Acanthoscelides obtectus</name>
    <name type="common">Bean weevil</name>
    <name type="synonym">Bruchus obtectus</name>
    <dbReference type="NCBI Taxonomy" id="200917"/>
    <lineage>
        <taxon>Eukaryota</taxon>
        <taxon>Metazoa</taxon>
        <taxon>Ecdysozoa</taxon>
        <taxon>Arthropoda</taxon>
        <taxon>Hexapoda</taxon>
        <taxon>Insecta</taxon>
        <taxon>Pterygota</taxon>
        <taxon>Neoptera</taxon>
        <taxon>Endopterygota</taxon>
        <taxon>Coleoptera</taxon>
        <taxon>Polyphaga</taxon>
        <taxon>Cucujiformia</taxon>
        <taxon>Chrysomeloidea</taxon>
        <taxon>Chrysomelidae</taxon>
        <taxon>Bruchinae</taxon>
        <taxon>Bruchini</taxon>
        <taxon>Acanthoscelides</taxon>
    </lineage>
</organism>
<keyword evidence="2" id="KW-1185">Reference proteome</keyword>